<accession>A0A453R4S5</accession>
<dbReference type="EnsemblPlants" id="AET7Gv20460300.7">
    <property type="protein sequence ID" value="AET7Gv20460300.7"/>
    <property type="gene ID" value="AET7Gv20460300"/>
</dbReference>
<reference evidence="3" key="1">
    <citation type="journal article" date="2014" name="Science">
        <title>Ancient hybridizations among the ancestral genomes of bread wheat.</title>
        <authorList>
            <consortium name="International Wheat Genome Sequencing Consortium,"/>
            <person name="Marcussen T."/>
            <person name="Sandve S.R."/>
            <person name="Heier L."/>
            <person name="Spannagl M."/>
            <person name="Pfeifer M."/>
            <person name="Jakobsen K.S."/>
            <person name="Wulff B.B."/>
            <person name="Steuernagel B."/>
            <person name="Mayer K.F."/>
            <person name="Olsen O.A."/>
        </authorList>
    </citation>
    <scope>NUCLEOTIDE SEQUENCE [LARGE SCALE GENOMIC DNA]</scope>
    <source>
        <strain evidence="3">cv. AL8/78</strain>
    </source>
</reference>
<dbReference type="Gramene" id="AET7Gv20460300.7">
    <property type="protein sequence ID" value="AET7Gv20460300.7"/>
    <property type="gene ID" value="AET7Gv20460300"/>
</dbReference>
<reference evidence="2" key="4">
    <citation type="submission" date="2019-03" db="UniProtKB">
        <authorList>
            <consortium name="EnsemblPlants"/>
        </authorList>
    </citation>
    <scope>IDENTIFICATION</scope>
</reference>
<organism evidence="2 3">
    <name type="scientific">Aegilops tauschii subsp. strangulata</name>
    <name type="common">Goatgrass</name>
    <dbReference type="NCBI Taxonomy" id="200361"/>
    <lineage>
        <taxon>Eukaryota</taxon>
        <taxon>Viridiplantae</taxon>
        <taxon>Streptophyta</taxon>
        <taxon>Embryophyta</taxon>
        <taxon>Tracheophyta</taxon>
        <taxon>Spermatophyta</taxon>
        <taxon>Magnoliopsida</taxon>
        <taxon>Liliopsida</taxon>
        <taxon>Poales</taxon>
        <taxon>Poaceae</taxon>
        <taxon>BOP clade</taxon>
        <taxon>Pooideae</taxon>
        <taxon>Triticodae</taxon>
        <taxon>Triticeae</taxon>
        <taxon>Triticinae</taxon>
        <taxon>Aegilops</taxon>
    </lineage>
</organism>
<dbReference type="Proteomes" id="UP000015105">
    <property type="component" value="Chromosome 7D"/>
</dbReference>
<name>A0A453R4S5_AEGTS</name>
<proteinExistence type="predicted"/>
<reference evidence="3" key="2">
    <citation type="journal article" date="2017" name="Nat. Plants">
        <title>The Aegilops tauschii genome reveals multiple impacts of transposons.</title>
        <authorList>
            <person name="Zhao G."/>
            <person name="Zou C."/>
            <person name="Li K."/>
            <person name="Wang K."/>
            <person name="Li T."/>
            <person name="Gao L."/>
            <person name="Zhang X."/>
            <person name="Wang H."/>
            <person name="Yang Z."/>
            <person name="Liu X."/>
            <person name="Jiang W."/>
            <person name="Mao L."/>
            <person name="Kong X."/>
            <person name="Jiao Y."/>
            <person name="Jia J."/>
        </authorList>
    </citation>
    <scope>NUCLEOTIDE SEQUENCE [LARGE SCALE GENOMIC DNA]</scope>
    <source>
        <strain evidence="3">cv. AL8/78</strain>
    </source>
</reference>
<feature type="compositionally biased region" description="Low complexity" evidence="1">
    <location>
        <begin position="72"/>
        <end position="82"/>
    </location>
</feature>
<keyword evidence="3" id="KW-1185">Reference proteome</keyword>
<evidence type="ECO:0000256" key="1">
    <source>
        <dbReference type="SAM" id="MobiDB-lite"/>
    </source>
</evidence>
<dbReference type="AlphaFoldDB" id="A0A453R4S5"/>
<feature type="region of interest" description="Disordered" evidence="1">
    <location>
        <begin position="64"/>
        <end position="132"/>
    </location>
</feature>
<sequence>INSRQVEPARPSRRRRHDALLAQQFPVRPRSRAHALDRVMAAVLAIKLLEEHLIPRCAECLARGKAPVPGKTPDSSTSSPDSSPDRDDPDPVVAATEALANVDLSDDPDTTATAKSSSRKPHQAARGGGGDVGKSLDYMYRACRIARREAHRHRRLRPLPLHGAQEAHQPRRVIRT</sequence>
<protein>
    <submittedName>
        <fullName evidence="2">Uncharacterized protein</fullName>
    </submittedName>
</protein>
<reference evidence="2" key="3">
    <citation type="journal article" date="2017" name="Nature">
        <title>Genome sequence of the progenitor of the wheat D genome Aegilops tauschii.</title>
        <authorList>
            <person name="Luo M.C."/>
            <person name="Gu Y.Q."/>
            <person name="Puiu D."/>
            <person name="Wang H."/>
            <person name="Twardziok S.O."/>
            <person name="Deal K.R."/>
            <person name="Huo N."/>
            <person name="Zhu T."/>
            <person name="Wang L."/>
            <person name="Wang Y."/>
            <person name="McGuire P.E."/>
            <person name="Liu S."/>
            <person name="Long H."/>
            <person name="Ramasamy R.K."/>
            <person name="Rodriguez J.C."/>
            <person name="Van S.L."/>
            <person name="Yuan L."/>
            <person name="Wang Z."/>
            <person name="Xia Z."/>
            <person name="Xiao L."/>
            <person name="Anderson O.D."/>
            <person name="Ouyang S."/>
            <person name="Liang Y."/>
            <person name="Zimin A.V."/>
            <person name="Pertea G."/>
            <person name="Qi P."/>
            <person name="Bennetzen J.L."/>
            <person name="Dai X."/>
            <person name="Dawson M.W."/>
            <person name="Muller H.G."/>
            <person name="Kugler K."/>
            <person name="Rivarola-Duarte L."/>
            <person name="Spannagl M."/>
            <person name="Mayer K.F.X."/>
            <person name="Lu F.H."/>
            <person name="Bevan M.W."/>
            <person name="Leroy P."/>
            <person name="Li P."/>
            <person name="You F.M."/>
            <person name="Sun Q."/>
            <person name="Liu Z."/>
            <person name="Lyons E."/>
            <person name="Wicker T."/>
            <person name="Salzberg S.L."/>
            <person name="Devos K.M."/>
            <person name="Dvorak J."/>
        </authorList>
    </citation>
    <scope>NUCLEOTIDE SEQUENCE [LARGE SCALE GENOMIC DNA]</scope>
    <source>
        <strain evidence="2">cv. AL8/78</strain>
    </source>
</reference>
<evidence type="ECO:0000313" key="3">
    <source>
        <dbReference type="Proteomes" id="UP000015105"/>
    </source>
</evidence>
<evidence type="ECO:0000313" key="2">
    <source>
        <dbReference type="EnsemblPlants" id="AET7Gv20460300.7"/>
    </source>
</evidence>
<reference evidence="2" key="5">
    <citation type="journal article" date="2021" name="G3 (Bethesda)">
        <title>Aegilops tauschii genome assembly Aet v5.0 features greater sequence contiguity and improved annotation.</title>
        <authorList>
            <person name="Wang L."/>
            <person name="Zhu T."/>
            <person name="Rodriguez J.C."/>
            <person name="Deal K.R."/>
            <person name="Dubcovsky J."/>
            <person name="McGuire P.E."/>
            <person name="Lux T."/>
            <person name="Spannagl M."/>
            <person name="Mayer K.F.X."/>
            <person name="Baldrich P."/>
            <person name="Meyers B.C."/>
            <person name="Huo N."/>
            <person name="Gu Y.Q."/>
            <person name="Zhou H."/>
            <person name="Devos K.M."/>
            <person name="Bennetzen J.L."/>
            <person name="Unver T."/>
            <person name="Budak H."/>
            <person name="Gulick P.J."/>
            <person name="Galiba G."/>
            <person name="Kalapos B."/>
            <person name="Nelson D.R."/>
            <person name="Li P."/>
            <person name="You F.M."/>
            <person name="Luo M.C."/>
            <person name="Dvorak J."/>
        </authorList>
    </citation>
    <scope>NUCLEOTIDE SEQUENCE [LARGE SCALE GENOMIC DNA]</scope>
    <source>
        <strain evidence="2">cv. AL8/78</strain>
    </source>
</reference>